<comment type="function">
    <text evidence="4">Dirigent proteins impart stereoselectivity on the phenoxy radical-coupling reaction, yielding optically active lignans from two molecules of coniferyl alcohol in the biosynthesis of lignans, flavonolignans, and alkaloids and thus plays a central role in plant secondary metabolism.</text>
</comment>
<dbReference type="KEGG" id="egr:104454152"/>
<dbReference type="EMBL" id="KK198759">
    <property type="protein sequence ID" value="KCW65311.1"/>
    <property type="molecule type" value="Genomic_DNA"/>
</dbReference>
<dbReference type="Gene3D" id="2.40.480.10">
    <property type="entry name" value="Allene oxide cyclase-like"/>
    <property type="match status" value="1"/>
</dbReference>
<evidence type="ECO:0000256" key="3">
    <source>
        <dbReference type="ARBA" id="ARBA00022525"/>
    </source>
</evidence>
<name>A0A059BHD7_EUCGR</name>
<reference evidence="5" key="1">
    <citation type="submission" date="2013-07" db="EMBL/GenBank/DDBJ databases">
        <title>The genome of Eucalyptus grandis.</title>
        <authorList>
            <person name="Schmutz J."/>
            <person name="Hayes R."/>
            <person name="Myburg A."/>
            <person name="Tuskan G."/>
            <person name="Grattapaglia D."/>
            <person name="Rokhsar D.S."/>
        </authorList>
    </citation>
    <scope>NUCLEOTIDE SEQUENCE</scope>
    <source>
        <tissue evidence="5">Leaf extractions</tissue>
    </source>
</reference>
<dbReference type="InterPro" id="IPR004265">
    <property type="entry name" value="Dirigent"/>
</dbReference>
<dbReference type="GO" id="GO:0048046">
    <property type="term" value="C:apoplast"/>
    <property type="evidence" value="ECO:0007669"/>
    <property type="project" value="UniProtKB-SubCell"/>
</dbReference>
<feature type="signal peptide" evidence="4">
    <location>
        <begin position="1"/>
        <end position="29"/>
    </location>
</feature>
<gene>
    <name evidence="5" type="ORF">EUGRSUZ_G02766</name>
</gene>
<protein>
    <recommendedName>
        <fullName evidence="4">Dirigent protein</fullName>
    </recommendedName>
</protein>
<keyword evidence="4" id="KW-0732">Signal</keyword>
<evidence type="ECO:0000256" key="4">
    <source>
        <dbReference type="RuleBase" id="RU363099"/>
    </source>
</evidence>
<dbReference type="GO" id="GO:0009699">
    <property type="term" value="P:phenylpropanoid biosynthetic process"/>
    <property type="evidence" value="ECO:0007669"/>
    <property type="project" value="UniProtKB-ARBA"/>
</dbReference>
<comment type="subunit">
    <text evidence="2 4">Homodimer.</text>
</comment>
<dbReference type="STRING" id="71139.A0A059BHD7"/>
<comment type="subcellular location">
    <subcellularLocation>
        <location evidence="4">Secreted</location>
        <location evidence="4">Extracellular space</location>
        <location evidence="4">Apoplast</location>
    </subcellularLocation>
</comment>
<keyword evidence="3 4" id="KW-0964">Secreted</keyword>
<dbReference type="PANTHER" id="PTHR46215">
    <property type="entry name" value="DIRIGENT PROTEIN 24-RELATED"/>
    <property type="match status" value="1"/>
</dbReference>
<dbReference type="OrthoDB" id="1685727at2759"/>
<dbReference type="Gramene" id="KCW65311">
    <property type="protein sequence ID" value="KCW65311"/>
    <property type="gene ID" value="EUGRSUZ_G02766"/>
</dbReference>
<organism evidence="5">
    <name type="scientific">Eucalyptus grandis</name>
    <name type="common">Flooded gum</name>
    <dbReference type="NCBI Taxonomy" id="71139"/>
    <lineage>
        <taxon>Eukaryota</taxon>
        <taxon>Viridiplantae</taxon>
        <taxon>Streptophyta</taxon>
        <taxon>Embryophyta</taxon>
        <taxon>Tracheophyta</taxon>
        <taxon>Spermatophyta</taxon>
        <taxon>Magnoliopsida</taxon>
        <taxon>eudicotyledons</taxon>
        <taxon>Gunneridae</taxon>
        <taxon>Pentapetalae</taxon>
        <taxon>rosids</taxon>
        <taxon>malvids</taxon>
        <taxon>Myrtales</taxon>
        <taxon>Myrtaceae</taxon>
        <taxon>Myrtoideae</taxon>
        <taxon>Eucalypteae</taxon>
        <taxon>Eucalyptus</taxon>
    </lineage>
</organism>
<evidence type="ECO:0000256" key="1">
    <source>
        <dbReference type="ARBA" id="ARBA00010746"/>
    </source>
</evidence>
<dbReference type="eggNOG" id="ENOG502RYKV">
    <property type="taxonomic scope" value="Eukaryota"/>
</dbReference>
<evidence type="ECO:0000256" key="2">
    <source>
        <dbReference type="ARBA" id="ARBA00011738"/>
    </source>
</evidence>
<dbReference type="Pfam" id="PF03018">
    <property type="entry name" value="Dirigent"/>
    <property type="match status" value="1"/>
</dbReference>
<proteinExistence type="inferred from homology"/>
<accession>A0A059BHD7</accession>
<dbReference type="OMA" id="HNHARHE"/>
<evidence type="ECO:0000313" key="5">
    <source>
        <dbReference type="EMBL" id="KCW65311.1"/>
    </source>
</evidence>
<keyword evidence="4" id="KW-0052">Apoplast</keyword>
<dbReference type="InParanoid" id="A0A059BHD7"/>
<dbReference type="InterPro" id="IPR044859">
    <property type="entry name" value="Allene_oxi_cyc_Dirigent"/>
</dbReference>
<dbReference type="AlphaFoldDB" id="A0A059BHD7"/>
<feature type="chain" id="PRO_5008190070" description="Dirigent protein" evidence="4">
    <location>
        <begin position="30"/>
        <end position="243"/>
    </location>
</feature>
<comment type="similarity">
    <text evidence="1 4">Belongs to the plant dirigent protein family.</text>
</comment>
<sequence length="243" mass="25714">MGNPKNTGTLALTLLVIIIFTIIDQSSSARSLGNPAPNGHQSHHTVTFLMRNVLSNISSLRPATGKVPNNQLPFPKPLGLFPPSKGIPLTQPNNPLGPGVAGSSTGTLDLAGTGFSFPAIATLQELELSSVTEINEYLVEGLVFSSRVIGKAQGVYVASSEDGTSHMMAMTAYFAGSELKDGLRFFGVHRTDVSESHIAVIGGTGLYNGANGYASVKFIDGEYNLSGEDTRESMYLLFTVYLS</sequence>
<dbReference type="PANTHER" id="PTHR46215:SF17">
    <property type="entry name" value="DIRIGENT PROTEIN"/>
    <property type="match status" value="1"/>
</dbReference>